<name>A0A367EJ63_9ACTN</name>
<accession>A0A367EJ63</accession>
<organism evidence="3 4">
    <name type="scientific">Streptomyces reniochalinae</name>
    <dbReference type="NCBI Taxonomy" id="2250578"/>
    <lineage>
        <taxon>Bacteria</taxon>
        <taxon>Bacillati</taxon>
        <taxon>Actinomycetota</taxon>
        <taxon>Actinomycetes</taxon>
        <taxon>Kitasatosporales</taxon>
        <taxon>Streptomycetaceae</taxon>
        <taxon>Streptomyces</taxon>
    </lineage>
</organism>
<protein>
    <submittedName>
        <fullName evidence="3">Uncharacterized protein</fullName>
    </submittedName>
</protein>
<feature type="compositionally biased region" description="Low complexity" evidence="1">
    <location>
        <begin position="46"/>
        <end position="64"/>
    </location>
</feature>
<evidence type="ECO:0000313" key="3">
    <source>
        <dbReference type="EMBL" id="RCG18114.1"/>
    </source>
</evidence>
<keyword evidence="4" id="KW-1185">Reference proteome</keyword>
<sequence length="103" mass="10209">MDEGRGRTGGDRRPAALAKDVLSALALVVGVVLGVGSWRRYLAQSAAPEGGEAGPAPGLAPVGPRHASEPTAAPVTPAHCSGARRPAGVRQRAAAPGRSAVSV</sequence>
<gene>
    <name evidence="3" type="ORF">DQ392_15760</name>
</gene>
<dbReference type="Proteomes" id="UP000253507">
    <property type="component" value="Unassembled WGS sequence"/>
</dbReference>
<dbReference type="EMBL" id="QOIM01000034">
    <property type="protein sequence ID" value="RCG18114.1"/>
    <property type="molecule type" value="Genomic_DNA"/>
</dbReference>
<evidence type="ECO:0000256" key="2">
    <source>
        <dbReference type="SAM" id="Phobius"/>
    </source>
</evidence>
<reference evidence="3 4" key="1">
    <citation type="submission" date="2018-06" db="EMBL/GenBank/DDBJ databases">
        <title>Streptomyces reniochalinae sp. nov. and Streptomyces diacarnus sp. nov. from marine sponges.</title>
        <authorList>
            <person name="Li L."/>
        </authorList>
    </citation>
    <scope>NUCLEOTIDE SEQUENCE [LARGE SCALE GENOMIC DNA]</scope>
    <source>
        <strain evidence="3 4">LHW50302</strain>
    </source>
</reference>
<keyword evidence="2" id="KW-0812">Transmembrane</keyword>
<proteinExistence type="predicted"/>
<evidence type="ECO:0000256" key="1">
    <source>
        <dbReference type="SAM" id="MobiDB-lite"/>
    </source>
</evidence>
<evidence type="ECO:0000313" key="4">
    <source>
        <dbReference type="Proteomes" id="UP000253507"/>
    </source>
</evidence>
<dbReference type="AlphaFoldDB" id="A0A367EJ63"/>
<feature type="region of interest" description="Disordered" evidence="1">
    <location>
        <begin position="46"/>
        <end position="103"/>
    </location>
</feature>
<keyword evidence="2" id="KW-0472">Membrane</keyword>
<feature type="transmembrane region" description="Helical" evidence="2">
    <location>
        <begin position="21"/>
        <end position="38"/>
    </location>
</feature>
<comment type="caution">
    <text evidence="3">The sequence shown here is derived from an EMBL/GenBank/DDBJ whole genome shotgun (WGS) entry which is preliminary data.</text>
</comment>
<keyword evidence="2" id="KW-1133">Transmembrane helix</keyword>